<dbReference type="PANTHER" id="PTHR28071:SF1">
    <property type="entry name" value="REDOX PROTEIN FMP46, MITOCHONDRIAL-RELATED"/>
    <property type="match status" value="1"/>
</dbReference>
<dbReference type="GO" id="GO:0016491">
    <property type="term" value="F:oxidoreductase activity"/>
    <property type="evidence" value="ECO:0007669"/>
    <property type="project" value="UniProtKB-KW"/>
</dbReference>
<gene>
    <name evidence="7" type="ORF">KUCA_T00001880001</name>
</gene>
<protein>
    <recommendedName>
        <fullName evidence="9">Thioredoxin-like fold domain-containing protein</fullName>
    </recommendedName>
</protein>
<dbReference type="OrthoDB" id="4044803at2759"/>
<dbReference type="Pfam" id="PF07955">
    <property type="entry name" value="DUF1687"/>
    <property type="match status" value="1"/>
</dbReference>
<reference evidence="7" key="2">
    <citation type="submission" date="2014-02" db="EMBL/GenBank/DDBJ databases">
        <title>Complete DNA sequence of /Kuraishia capsulata/ illustrates novel genomic features among budding yeasts (/Saccharomycotina/).</title>
        <authorList>
            <person name="Morales L."/>
            <person name="Noel B."/>
            <person name="Porcel B."/>
            <person name="Marcet-Houben M."/>
            <person name="Hullo M-F."/>
            <person name="Sacerdot C."/>
            <person name="Tekaia F."/>
            <person name="Leh-Louis V."/>
            <person name="Despons L."/>
            <person name="Khanna V."/>
            <person name="Aury J-M."/>
            <person name="Barbe V."/>
            <person name="Couloux A."/>
            <person name="Labadie K."/>
            <person name="Pelletier E."/>
            <person name="Souciet J-L."/>
            <person name="Boekhout T."/>
            <person name="Gabaldon T."/>
            <person name="Wincker P."/>
            <person name="Dujon B."/>
        </authorList>
    </citation>
    <scope>NUCLEOTIDE SEQUENCE</scope>
    <source>
        <strain evidence="7">CBS 1993</strain>
    </source>
</reference>
<dbReference type="InterPro" id="IPR012882">
    <property type="entry name" value="Fmp46"/>
</dbReference>
<keyword evidence="8" id="KW-1185">Reference proteome</keyword>
<dbReference type="EMBL" id="HG793126">
    <property type="protein sequence ID" value="CDK25909.1"/>
    <property type="molecule type" value="Genomic_DNA"/>
</dbReference>
<evidence type="ECO:0000256" key="5">
    <source>
        <dbReference type="ARBA" id="ARBA00023002"/>
    </source>
</evidence>
<dbReference type="Gene3D" id="3.40.30.10">
    <property type="entry name" value="Glutaredoxin"/>
    <property type="match status" value="1"/>
</dbReference>
<dbReference type="AlphaFoldDB" id="W6MHT6"/>
<comment type="subcellular location">
    <subcellularLocation>
        <location evidence="2">Mitochondrion</location>
    </subcellularLocation>
</comment>
<evidence type="ECO:0000313" key="8">
    <source>
        <dbReference type="Proteomes" id="UP000019384"/>
    </source>
</evidence>
<evidence type="ECO:0008006" key="9">
    <source>
        <dbReference type="Google" id="ProtNLM"/>
    </source>
</evidence>
<dbReference type="RefSeq" id="XP_022457919.1">
    <property type="nucleotide sequence ID" value="XM_022604104.1"/>
</dbReference>
<dbReference type="HOGENOM" id="CLU_108996_0_0_1"/>
<dbReference type="Proteomes" id="UP000019384">
    <property type="component" value="Unassembled WGS sequence"/>
</dbReference>
<dbReference type="InterPro" id="IPR036249">
    <property type="entry name" value="Thioredoxin-like_sf"/>
</dbReference>
<evidence type="ECO:0000256" key="4">
    <source>
        <dbReference type="ARBA" id="ARBA00022946"/>
    </source>
</evidence>
<evidence type="ECO:0000256" key="1">
    <source>
        <dbReference type="ARBA" id="ARBA00002963"/>
    </source>
</evidence>
<dbReference type="SUPFAM" id="SSF52833">
    <property type="entry name" value="Thioredoxin-like"/>
    <property type="match status" value="1"/>
</dbReference>
<name>W6MHT6_9ASCO</name>
<comment type="similarity">
    <text evidence="3">Belongs to the FMP46 family.</text>
</comment>
<proteinExistence type="inferred from homology"/>
<accession>W6MHT6</accession>
<sequence length="175" mass="19175">MSMFKSLQSMPGVITLFHSPNVKASSDVLKVLQKATTSLESSPKSQGFLSKIFGGNSSKGVKPASRYQLDVASTFPTPDQFLFIKGTISTHPDCKAAFKSAFPKWGETLERARDVENLPTQSAVEKQTAGKTLDELVALKLFNPPLVVDWDNQLIASDVEGLTKVLEHYKKSEDI</sequence>
<dbReference type="GO" id="GO:0005739">
    <property type="term" value="C:mitochondrion"/>
    <property type="evidence" value="ECO:0007669"/>
    <property type="project" value="UniProtKB-SubCell"/>
</dbReference>
<evidence type="ECO:0000256" key="2">
    <source>
        <dbReference type="ARBA" id="ARBA00004173"/>
    </source>
</evidence>
<keyword evidence="4" id="KW-0809">Transit peptide</keyword>
<evidence type="ECO:0000256" key="6">
    <source>
        <dbReference type="ARBA" id="ARBA00023128"/>
    </source>
</evidence>
<keyword evidence="5" id="KW-0560">Oxidoreductase</keyword>
<keyword evidence="6" id="KW-0496">Mitochondrion</keyword>
<dbReference type="PANTHER" id="PTHR28071">
    <property type="entry name" value="REDOX PROTEIN FMP46, MITOCHONDRIAL-RELATED"/>
    <property type="match status" value="1"/>
</dbReference>
<evidence type="ECO:0000313" key="7">
    <source>
        <dbReference type="EMBL" id="CDK25909.1"/>
    </source>
</evidence>
<dbReference type="GeneID" id="34519307"/>
<reference evidence="7" key="1">
    <citation type="submission" date="2013-12" db="EMBL/GenBank/DDBJ databases">
        <authorList>
            <person name="Genoscope - CEA"/>
        </authorList>
    </citation>
    <scope>NUCLEOTIDE SEQUENCE</scope>
    <source>
        <strain evidence="7">CBS 1993</strain>
    </source>
</reference>
<evidence type="ECO:0000256" key="3">
    <source>
        <dbReference type="ARBA" id="ARBA00009734"/>
    </source>
</evidence>
<comment type="function">
    <text evidence="1">Putative mitochondrial redox protein which could be involved in the reduction of small toxic molecules.</text>
</comment>
<organism evidence="7 8">
    <name type="scientific">Kuraishia capsulata CBS 1993</name>
    <dbReference type="NCBI Taxonomy" id="1382522"/>
    <lineage>
        <taxon>Eukaryota</taxon>
        <taxon>Fungi</taxon>
        <taxon>Dikarya</taxon>
        <taxon>Ascomycota</taxon>
        <taxon>Saccharomycotina</taxon>
        <taxon>Pichiomycetes</taxon>
        <taxon>Pichiales</taxon>
        <taxon>Pichiaceae</taxon>
        <taxon>Kuraishia</taxon>
    </lineage>
</organism>